<dbReference type="EMBL" id="FMXR01000004">
    <property type="protein sequence ID" value="SDB01839.1"/>
    <property type="molecule type" value="Genomic_DNA"/>
</dbReference>
<organism evidence="1 2">
    <name type="scientific">Eubacterium oxidoreducens</name>
    <dbReference type="NCBI Taxonomy" id="1732"/>
    <lineage>
        <taxon>Bacteria</taxon>
        <taxon>Bacillati</taxon>
        <taxon>Bacillota</taxon>
        <taxon>Clostridia</taxon>
        <taxon>Eubacteriales</taxon>
        <taxon>Eubacteriaceae</taxon>
        <taxon>Eubacterium</taxon>
    </lineage>
</organism>
<reference evidence="1 2" key="1">
    <citation type="submission" date="2016-10" db="EMBL/GenBank/DDBJ databases">
        <authorList>
            <person name="de Groot N.N."/>
        </authorList>
    </citation>
    <scope>NUCLEOTIDE SEQUENCE [LARGE SCALE GENOMIC DNA]</scope>
    <source>
        <strain evidence="1 2">DSM 3217</strain>
    </source>
</reference>
<dbReference type="STRING" id="1732.SAMN02910417_00092"/>
<dbReference type="Proteomes" id="UP000199228">
    <property type="component" value="Unassembled WGS sequence"/>
</dbReference>
<dbReference type="RefSeq" id="WP_031558055.1">
    <property type="nucleotide sequence ID" value="NZ_FMXR01000004.1"/>
</dbReference>
<name>A0A1G6A074_EUBOX</name>
<evidence type="ECO:0000313" key="2">
    <source>
        <dbReference type="Proteomes" id="UP000199228"/>
    </source>
</evidence>
<gene>
    <name evidence="1" type="ORF">SAMN02910417_00092</name>
</gene>
<dbReference type="InterPro" id="IPR045591">
    <property type="entry name" value="DUF6462"/>
</dbReference>
<dbReference type="Pfam" id="PF20063">
    <property type="entry name" value="DUF6462"/>
    <property type="match status" value="1"/>
</dbReference>
<dbReference type="OrthoDB" id="1827122at2"/>
<dbReference type="AlphaFoldDB" id="A0A1G6A074"/>
<sequence>MEERTKPDALYAEPVKRRKIYVRIPEGAEIYSMCEHSFRDLAGEAHAVRKVHGTCLVNTVVLSKYIEQIYG</sequence>
<keyword evidence="2" id="KW-1185">Reference proteome</keyword>
<accession>A0A1G6A074</accession>
<protein>
    <submittedName>
        <fullName evidence="1">Uncharacterized protein</fullName>
    </submittedName>
</protein>
<evidence type="ECO:0000313" key="1">
    <source>
        <dbReference type="EMBL" id="SDB01839.1"/>
    </source>
</evidence>
<proteinExistence type="predicted"/>